<organism evidence="2 3">
    <name type="scientific">Phrynocephalus forsythii</name>
    <dbReference type="NCBI Taxonomy" id="171643"/>
    <lineage>
        <taxon>Eukaryota</taxon>
        <taxon>Metazoa</taxon>
        <taxon>Chordata</taxon>
        <taxon>Craniata</taxon>
        <taxon>Vertebrata</taxon>
        <taxon>Euteleostomi</taxon>
        <taxon>Lepidosauria</taxon>
        <taxon>Squamata</taxon>
        <taxon>Bifurcata</taxon>
        <taxon>Unidentata</taxon>
        <taxon>Episquamata</taxon>
        <taxon>Toxicofera</taxon>
        <taxon>Iguania</taxon>
        <taxon>Acrodonta</taxon>
        <taxon>Agamidae</taxon>
        <taxon>Agaminae</taxon>
        <taxon>Phrynocephalus</taxon>
    </lineage>
</organism>
<evidence type="ECO:0000313" key="2">
    <source>
        <dbReference type="EMBL" id="KAJ7322264.1"/>
    </source>
</evidence>
<dbReference type="Proteomes" id="UP001142489">
    <property type="component" value="Unassembled WGS sequence"/>
</dbReference>
<dbReference type="AlphaFoldDB" id="A0A9Q1AZF5"/>
<dbReference type="SUPFAM" id="SSF49899">
    <property type="entry name" value="Concanavalin A-like lectins/glucanases"/>
    <property type="match status" value="1"/>
</dbReference>
<comment type="caution">
    <text evidence="2">The sequence shown here is derived from an EMBL/GenBank/DDBJ whole genome shotgun (WGS) entry which is preliminary data.</text>
</comment>
<sequence length="130" mass="14609">MQVTLLKLDPCYKTCDFEHELCNTINDEKPFTGWIRRNGVNVVGSPQLDHNGNNTAHFLILPSGPTPSLAILRSSVIFVEKNHLMCQVIFYYWVGQVNGTFTVALQSLSEPALKTIRLEGEETKKCGKEL</sequence>
<dbReference type="EMBL" id="JAPFRF010000009">
    <property type="protein sequence ID" value="KAJ7322264.1"/>
    <property type="molecule type" value="Genomic_DNA"/>
</dbReference>
<evidence type="ECO:0000313" key="3">
    <source>
        <dbReference type="Proteomes" id="UP001142489"/>
    </source>
</evidence>
<keyword evidence="3" id="KW-1185">Reference proteome</keyword>
<feature type="domain" description="MAM" evidence="1">
    <location>
        <begin position="13"/>
        <end position="96"/>
    </location>
</feature>
<dbReference type="Gene3D" id="2.60.120.200">
    <property type="match status" value="1"/>
</dbReference>
<dbReference type="Pfam" id="PF00629">
    <property type="entry name" value="MAM"/>
    <property type="match status" value="1"/>
</dbReference>
<dbReference type="OrthoDB" id="9115384at2759"/>
<proteinExistence type="predicted"/>
<reference evidence="2" key="1">
    <citation type="journal article" date="2023" name="DNA Res.">
        <title>Chromosome-level genome assembly of Phrynocephalus forsythii using third-generation DNA sequencing and Hi-C analysis.</title>
        <authorList>
            <person name="Qi Y."/>
            <person name="Zhao W."/>
            <person name="Zhao Y."/>
            <person name="Niu C."/>
            <person name="Cao S."/>
            <person name="Zhang Y."/>
        </authorList>
    </citation>
    <scope>NUCLEOTIDE SEQUENCE</scope>
    <source>
        <tissue evidence="2">Muscle</tissue>
    </source>
</reference>
<evidence type="ECO:0000259" key="1">
    <source>
        <dbReference type="PROSITE" id="PS50060"/>
    </source>
</evidence>
<gene>
    <name evidence="2" type="ORF">JRQ81_018551</name>
</gene>
<protein>
    <recommendedName>
        <fullName evidence="1">MAM domain-containing protein</fullName>
    </recommendedName>
</protein>
<accession>A0A9Q1AZF5</accession>
<dbReference type="InterPro" id="IPR000998">
    <property type="entry name" value="MAM_dom"/>
</dbReference>
<name>A0A9Q1AZF5_9SAUR</name>
<dbReference type="InterPro" id="IPR013320">
    <property type="entry name" value="ConA-like_dom_sf"/>
</dbReference>
<dbReference type="GO" id="GO:0016020">
    <property type="term" value="C:membrane"/>
    <property type="evidence" value="ECO:0007669"/>
    <property type="project" value="InterPro"/>
</dbReference>
<dbReference type="PROSITE" id="PS50060">
    <property type="entry name" value="MAM_2"/>
    <property type="match status" value="1"/>
</dbReference>